<keyword evidence="7" id="KW-1185">Reference proteome</keyword>
<evidence type="ECO:0000259" key="5">
    <source>
        <dbReference type="PROSITE" id="PS50893"/>
    </source>
</evidence>
<evidence type="ECO:0000313" key="6">
    <source>
        <dbReference type="EMBL" id="SKA37191.1"/>
    </source>
</evidence>
<dbReference type="InterPro" id="IPR027417">
    <property type="entry name" value="P-loop_NTPase"/>
</dbReference>
<gene>
    <name evidence="6" type="ORF">SAMN02745126_05905</name>
</gene>
<dbReference type="RefSeq" id="WP_170921208.1">
    <property type="nucleotide sequence ID" value="NZ_FUWJ01000014.1"/>
</dbReference>
<evidence type="ECO:0000256" key="4">
    <source>
        <dbReference type="ARBA" id="ARBA00022840"/>
    </source>
</evidence>
<dbReference type="CDD" id="cd03220">
    <property type="entry name" value="ABC_KpsT_Wzt"/>
    <property type="match status" value="1"/>
</dbReference>
<evidence type="ECO:0000313" key="7">
    <source>
        <dbReference type="Proteomes" id="UP000190092"/>
    </source>
</evidence>
<comment type="similarity">
    <text evidence="1">Belongs to the ABC transporter superfamily.</text>
</comment>
<evidence type="ECO:0000256" key="3">
    <source>
        <dbReference type="ARBA" id="ARBA00022741"/>
    </source>
</evidence>
<dbReference type="InterPro" id="IPR029439">
    <property type="entry name" value="Wzt_C"/>
</dbReference>
<keyword evidence="4" id="KW-0067">ATP-binding</keyword>
<dbReference type="InterPro" id="IPR015860">
    <property type="entry name" value="ABC_transpr_TagH-like"/>
</dbReference>
<dbReference type="Proteomes" id="UP000190092">
    <property type="component" value="Unassembled WGS sequence"/>
</dbReference>
<proteinExistence type="inferred from homology"/>
<dbReference type="SMART" id="SM00382">
    <property type="entry name" value="AAA"/>
    <property type="match status" value="1"/>
</dbReference>
<dbReference type="STRING" id="225324.SAMN02745126_05905"/>
<dbReference type="GO" id="GO:0016887">
    <property type="term" value="F:ATP hydrolysis activity"/>
    <property type="evidence" value="ECO:0007669"/>
    <property type="project" value="InterPro"/>
</dbReference>
<protein>
    <submittedName>
        <fullName evidence="6">Wzt C-terminal domain-containing protein</fullName>
    </submittedName>
</protein>
<keyword evidence="2" id="KW-0813">Transport</keyword>
<keyword evidence="3" id="KW-0547">Nucleotide-binding</keyword>
<evidence type="ECO:0000256" key="2">
    <source>
        <dbReference type="ARBA" id="ARBA00022448"/>
    </source>
</evidence>
<dbReference type="Pfam" id="PF14524">
    <property type="entry name" value="Wzt_C"/>
    <property type="match status" value="1"/>
</dbReference>
<dbReference type="CDD" id="cd10147">
    <property type="entry name" value="Wzt_C-like"/>
    <property type="match status" value="1"/>
</dbReference>
<dbReference type="GO" id="GO:0016020">
    <property type="term" value="C:membrane"/>
    <property type="evidence" value="ECO:0007669"/>
    <property type="project" value="InterPro"/>
</dbReference>
<feature type="domain" description="ABC transporter" evidence="5">
    <location>
        <begin position="40"/>
        <end position="267"/>
    </location>
</feature>
<dbReference type="PANTHER" id="PTHR46743:SF2">
    <property type="entry name" value="TEICHOIC ACIDS EXPORT ATP-BINDING PROTEIN TAGH"/>
    <property type="match status" value="1"/>
</dbReference>
<dbReference type="EMBL" id="FUWJ01000014">
    <property type="protein sequence ID" value="SKA37191.1"/>
    <property type="molecule type" value="Genomic_DNA"/>
</dbReference>
<dbReference type="InterPro" id="IPR003439">
    <property type="entry name" value="ABC_transporter-like_ATP-bd"/>
</dbReference>
<dbReference type="Pfam" id="PF00005">
    <property type="entry name" value="ABC_tran"/>
    <property type="match status" value="1"/>
</dbReference>
<dbReference type="PANTHER" id="PTHR46743">
    <property type="entry name" value="TEICHOIC ACIDS EXPORT ATP-BINDING PROTEIN TAGH"/>
    <property type="match status" value="1"/>
</dbReference>
<dbReference type="InterPro" id="IPR003593">
    <property type="entry name" value="AAA+_ATPase"/>
</dbReference>
<dbReference type="InterPro" id="IPR050683">
    <property type="entry name" value="Bact_Polysacc_Export_ATP-bd"/>
</dbReference>
<dbReference type="AlphaFoldDB" id="A0A1T4TA36"/>
<accession>A0A1T4TA36</accession>
<dbReference type="Gene3D" id="2.70.50.60">
    <property type="entry name" value="abc- transporter (atp binding component) like domain"/>
    <property type="match status" value="1"/>
</dbReference>
<dbReference type="PROSITE" id="PS50893">
    <property type="entry name" value="ABC_TRANSPORTER_2"/>
    <property type="match status" value="1"/>
</dbReference>
<evidence type="ECO:0000256" key="1">
    <source>
        <dbReference type="ARBA" id="ARBA00005417"/>
    </source>
</evidence>
<dbReference type="GO" id="GO:0005524">
    <property type="term" value="F:ATP binding"/>
    <property type="evidence" value="ECO:0007669"/>
    <property type="project" value="UniProtKB-KW"/>
</dbReference>
<dbReference type="GO" id="GO:0140359">
    <property type="term" value="F:ABC-type transporter activity"/>
    <property type="evidence" value="ECO:0007669"/>
    <property type="project" value="InterPro"/>
</dbReference>
<organism evidence="6 7">
    <name type="scientific">Enhydrobacter aerosaccus</name>
    <dbReference type="NCBI Taxonomy" id="225324"/>
    <lineage>
        <taxon>Bacteria</taxon>
        <taxon>Pseudomonadati</taxon>
        <taxon>Pseudomonadota</taxon>
        <taxon>Alphaproteobacteria</taxon>
        <taxon>Hyphomicrobiales</taxon>
        <taxon>Enhydrobacter</taxon>
    </lineage>
</organism>
<sequence length="439" mass="47899">MNDTVIRAEGLAKRFIIGHKVERDGLLREAMTRGARALVRRGVDFFKGRVSNTPGEVEEFWALRDLNFEIKRGELVSIIGHNGAGKSTLLKILSRITEPTRGRVEINGRVNSLLEVGTGFHPELSGRENIFLNGAILGMSRIEMRRRFDEIVEFSGVSKFIDTPVKRYSVGMYVRLAFAVAAHLEAEILVVDEVLSVGDAEFQARCINRMSEVAGSGRTVLFVSHNFAAVTALTRRSLVLEGGKLTFDGPVEAGLAHYTASLGKLGKVRHWGRGREATLISAQLLDADGRPTEQFVPGMPLRLEVEVETTGMPGMSLVVILRDQHNVPVGYFSSAAFGNVPLPTKAGRYRCVVSLDALFLAAGSYNIDLRTTSTTIVVDHRVDGAVQFFVNACNPGELGFDFRQDLGFGPLALRSSGPLQFELVSSAELPGLQSDARLG</sequence>
<name>A0A1T4TA36_9HYPH</name>
<dbReference type="Gene3D" id="3.40.50.300">
    <property type="entry name" value="P-loop containing nucleotide triphosphate hydrolases"/>
    <property type="match status" value="1"/>
</dbReference>
<reference evidence="7" key="1">
    <citation type="submission" date="2017-02" db="EMBL/GenBank/DDBJ databases">
        <authorList>
            <person name="Varghese N."/>
            <person name="Submissions S."/>
        </authorList>
    </citation>
    <scope>NUCLEOTIDE SEQUENCE [LARGE SCALE GENOMIC DNA]</scope>
    <source>
        <strain evidence="7">ATCC 27094</strain>
    </source>
</reference>
<dbReference type="SUPFAM" id="SSF52540">
    <property type="entry name" value="P-loop containing nucleoside triphosphate hydrolases"/>
    <property type="match status" value="1"/>
</dbReference>